<dbReference type="OrthoDB" id="9805309at2"/>
<dbReference type="PATRIC" id="fig|1046596.6.peg.695"/>
<dbReference type="InterPro" id="IPR010982">
    <property type="entry name" value="Lambda_DNA-bd_dom_sf"/>
</dbReference>
<dbReference type="GO" id="GO:0003677">
    <property type="term" value="F:DNA binding"/>
    <property type="evidence" value="ECO:0007669"/>
    <property type="project" value="InterPro"/>
</dbReference>
<dbReference type="CDD" id="cd00093">
    <property type="entry name" value="HTH_XRE"/>
    <property type="match status" value="1"/>
</dbReference>
<dbReference type="GeneID" id="98316857"/>
<organism evidence="2 3">
    <name type="scientific">Liquorilactobacillus mali KCTC 3596 = DSM 20444</name>
    <dbReference type="NCBI Taxonomy" id="1046596"/>
    <lineage>
        <taxon>Bacteria</taxon>
        <taxon>Bacillati</taxon>
        <taxon>Bacillota</taxon>
        <taxon>Bacilli</taxon>
        <taxon>Lactobacillales</taxon>
        <taxon>Lactobacillaceae</taxon>
        <taxon>Liquorilactobacillus</taxon>
    </lineage>
</organism>
<dbReference type="PROSITE" id="PS50943">
    <property type="entry name" value="HTH_CROC1"/>
    <property type="match status" value="1"/>
</dbReference>
<proteinExistence type="predicted"/>
<dbReference type="SMART" id="SM00530">
    <property type="entry name" value="HTH_XRE"/>
    <property type="match status" value="1"/>
</dbReference>
<accession>J0L8D6</accession>
<evidence type="ECO:0000259" key="1">
    <source>
        <dbReference type="PROSITE" id="PS50943"/>
    </source>
</evidence>
<dbReference type="InterPro" id="IPR001387">
    <property type="entry name" value="Cro/C1-type_HTH"/>
</dbReference>
<dbReference type="Gene3D" id="1.10.260.40">
    <property type="entry name" value="lambda repressor-like DNA-binding domains"/>
    <property type="match status" value="1"/>
</dbReference>
<keyword evidence="3" id="KW-1185">Reference proteome</keyword>
<sequence length="69" mass="7889">MKVDGERFGTNLRVEMAKLNLTTTKLYELTGISRNTITYCRYGRVKALRSSTIKKLCKALNCTPNDLFK</sequence>
<dbReference type="Proteomes" id="UP000050898">
    <property type="component" value="Unassembled WGS sequence"/>
</dbReference>
<dbReference type="RefSeq" id="WP_003687070.1">
    <property type="nucleotide sequence ID" value="NZ_AKKT01000004.1"/>
</dbReference>
<protein>
    <recommendedName>
        <fullName evidence="1">HTH cro/C1-type domain-containing protein</fullName>
    </recommendedName>
</protein>
<dbReference type="PANTHER" id="PTHR37301:SF1">
    <property type="entry name" value="DNA-BINDING PROTEIN"/>
    <property type="match status" value="1"/>
</dbReference>
<dbReference type="PANTHER" id="PTHR37301">
    <property type="entry name" value="DNA-BINDING PROTEIN-RELATED"/>
    <property type="match status" value="1"/>
</dbReference>
<dbReference type="Pfam" id="PF13443">
    <property type="entry name" value="HTH_26"/>
    <property type="match status" value="1"/>
</dbReference>
<dbReference type="EMBL" id="AYYH01000170">
    <property type="protein sequence ID" value="KRN01629.1"/>
    <property type="molecule type" value="Genomic_DNA"/>
</dbReference>
<dbReference type="SUPFAM" id="SSF47413">
    <property type="entry name" value="lambda repressor-like DNA-binding domains"/>
    <property type="match status" value="1"/>
</dbReference>
<comment type="caution">
    <text evidence="2">The sequence shown here is derived from an EMBL/GenBank/DDBJ whole genome shotgun (WGS) entry which is preliminary data.</text>
</comment>
<evidence type="ECO:0000313" key="3">
    <source>
        <dbReference type="Proteomes" id="UP000050898"/>
    </source>
</evidence>
<dbReference type="AlphaFoldDB" id="J0L8D6"/>
<gene>
    <name evidence="2" type="ORF">FD00_GL000645</name>
</gene>
<evidence type="ECO:0000313" key="2">
    <source>
        <dbReference type="EMBL" id="KRN01629.1"/>
    </source>
</evidence>
<reference evidence="2 3" key="1">
    <citation type="journal article" date="2015" name="Genome Announc.">
        <title>Expanding the biotechnology potential of lactobacilli through comparative genomics of 213 strains and associated genera.</title>
        <authorList>
            <person name="Sun Z."/>
            <person name="Harris H.M."/>
            <person name="McCann A."/>
            <person name="Guo C."/>
            <person name="Argimon S."/>
            <person name="Zhang W."/>
            <person name="Yang X."/>
            <person name="Jeffery I.B."/>
            <person name="Cooney J.C."/>
            <person name="Kagawa T.F."/>
            <person name="Liu W."/>
            <person name="Song Y."/>
            <person name="Salvetti E."/>
            <person name="Wrobel A."/>
            <person name="Rasinkangas P."/>
            <person name="Parkhill J."/>
            <person name="Rea M.C."/>
            <person name="O'Sullivan O."/>
            <person name="Ritari J."/>
            <person name="Douillard F.P."/>
            <person name="Paul Ross R."/>
            <person name="Yang R."/>
            <person name="Briner A.E."/>
            <person name="Felis G.E."/>
            <person name="de Vos W.M."/>
            <person name="Barrangou R."/>
            <person name="Klaenhammer T.R."/>
            <person name="Caufield P.W."/>
            <person name="Cui Y."/>
            <person name="Zhang H."/>
            <person name="O'Toole P.W."/>
        </authorList>
    </citation>
    <scope>NUCLEOTIDE SEQUENCE [LARGE SCALE GENOMIC DNA]</scope>
    <source>
        <strain evidence="2 3">DSM 20444</strain>
    </source>
</reference>
<name>J0L8D6_9LACO</name>
<feature type="domain" description="HTH cro/C1-type" evidence="1">
    <location>
        <begin position="12"/>
        <end position="67"/>
    </location>
</feature>